<accession>A0A914UIB2</accession>
<evidence type="ECO:0000259" key="7">
    <source>
        <dbReference type="Pfam" id="PF02932"/>
    </source>
</evidence>
<dbReference type="InterPro" id="IPR006202">
    <property type="entry name" value="Neur_chan_lig-bd"/>
</dbReference>
<dbReference type="FunFam" id="2.70.170.10:FF:000028">
    <property type="entry name" value="AcetylCholine Receptor"/>
    <property type="match status" value="1"/>
</dbReference>
<dbReference type="SUPFAM" id="SSF90112">
    <property type="entry name" value="Neurotransmitter-gated ion-channel transmembrane pore"/>
    <property type="match status" value="1"/>
</dbReference>
<dbReference type="Proteomes" id="UP000887566">
    <property type="component" value="Unplaced"/>
</dbReference>
<dbReference type="WBParaSite" id="PSAMB.scaffold1010size37260.g10471.t1">
    <property type="protein sequence ID" value="PSAMB.scaffold1010size37260.g10471.t1"/>
    <property type="gene ID" value="PSAMB.scaffold1010size37260.g10471"/>
</dbReference>
<dbReference type="PROSITE" id="PS00236">
    <property type="entry name" value="NEUROTR_ION_CHANNEL"/>
    <property type="match status" value="1"/>
</dbReference>
<evidence type="ECO:0000256" key="4">
    <source>
        <dbReference type="ARBA" id="ARBA00023136"/>
    </source>
</evidence>
<sequence length="436" mass="50633">MFVLKATIVRLLLMSSTWASMEHILCDHLLTNYSRSIRPVRKMTTVTEVYMDPGIYNLVDVNEKQETMTIMLWTPMYWTDEYLIWEPDNFENISEIRIPLSKLWVPDITPFSILTQTDTQPWERNYASIRANGTVFVVFDQVLVVRCLFDIVDFPLDTQNCTIPYGSWGFEIDMVVIKWYNSNLSFNLFKENSEWKLIEYRAREHVSVYHIRNEATKRYSELLYTLVLERKPAYYVFVLLIPSFLIGTLCIIGLFTPFSSTGERQERVTFGLTTLLTMAVILQIVTNEMPKSADGLPLLGEFILIEIVLAFIGISVTVVIMFLHERAMARCHLPPKWLFTLCYLDSYYMLKHRSFNVDASHQCFDNWPSHAPSIRIDNGGSALMKALKATLDGTMNDEANRAVWTELFRRIDIVLLIVFLNANTLILTLRFLLPTF</sequence>
<dbReference type="InterPro" id="IPR018000">
    <property type="entry name" value="Neurotransmitter_ion_chnl_CS"/>
</dbReference>
<feature type="transmembrane region" description="Helical" evidence="5">
    <location>
        <begin position="268"/>
        <end position="286"/>
    </location>
</feature>
<feature type="signal peptide" evidence="5">
    <location>
        <begin position="1"/>
        <end position="19"/>
    </location>
</feature>
<dbReference type="InterPro" id="IPR006029">
    <property type="entry name" value="Neurotrans-gated_channel_TM"/>
</dbReference>
<dbReference type="SUPFAM" id="SSF63712">
    <property type="entry name" value="Nicotinic receptor ligand binding domain-like"/>
    <property type="match status" value="1"/>
</dbReference>
<evidence type="ECO:0000259" key="6">
    <source>
        <dbReference type="Pfam" id="PF02931"/>
    </source>
</evidence>
<dbReference type="GO" id="GO:0005230">
    <property type="term" value="F:extracellular ligand-gated monoatomic ion channel activity"/>
    <property type="evidence" value="ECO:0007669"/>
    <property type="project" value="InterPro"/>
</dbReference>
<reference evidence="9" key="1">
    <citation type="submission" date="2022-11" db="UniProtKB">
        <authorList>
            <consortium name="WormBaseParasite"/>
        </authorList>
    </citation>
    <scope>IDENTIFICATION</scope>
</reference>
<dbReference type="AlphaFoldDB" id="A0A914UIB2"/>
<dbReference type="InterPro" id="IPR036719">
    <property type="entry name" value="Neuro-gated_channel_TM_sf"/>
</dbReference>
<comment type="similarity">
    <text evidence="5">Belongs to the ligand-gated ion channel (TC 1.A.9) family.</text>
</comment>
<dbReference type="Pfam" id="PF02931">
    <property type="entry name" value="Neur_chan_LBD"/>
    <property type="match status" value="1"/>
</dbReference>
<feature type="domain" description="Neurotransmitter-gated ion-channel ligand-binding" evidence="6">
    <location>
        <begin position="25"/>
        <end position="232"/>
    </location>
</feature>
<dbReference type="Gene3D" id="2.70.170.10">
    <property type="entry name" value="Neurotransmitter-gated ion-channel ligand-binding domain"/>
    <property type="match status" value="1"/>
</dbReference>
<keyword evidence="2 5" id="KW-0812">Transmembrane</keyword>
<keyword evidence="4 5" id="KW-0472">Membrane</keyword>
<dbReference type="Pfam" id="PF02932">
    <property type="entry name" value="Neur_chan_memb"/>
    <property type="match status" value="1"/>
</dbReference>
<protein>
    <submittedName>
        <fullName evidence="9">Uncharacterized protein</fullName>
    </submittedName>
</protein>
<evidence type="ECO:0000256" key="1">
    <source>
        <dbReference type="ARBA" id="ARBA00004141"/>
    </source>
</evidence>
<dbReference type="CDD" id="cd18989">
    <property type="entry name" value="LGIC_ECD_cation"/>
    <property type="match status" value="1"/>
</dbReference>
<dbReference type="InterPro" id="IPR006201">
    <property type="entry name" value="Neur_channel"/>
</dbReference>
<dbReference type="InterPro" id="IPR036734">
    <property type="entry name" value="Neur_chan_lig-bd_sf"/>
</dbReference>
<evidence type="ECO:0000256" key="5">
    <source>
        <dbReference type="RuleBase" id="RU000687"/>
    </source>
</evidence>
<feature type="transmembrane region" description="Helical" evidence="5">
    <location>
        <begin position="233"/>
        <end position="256"/>
    </location>
</feature>
<keyword evidence="5" id="KW-0813">Transport</keyword>
<evidence type="ECO:0000256" key="2">
    <source>
        <dbReference type="ARBA" id="ARBA00022692"/>
    </source>
</evidence>
<feature type="transmembrane region" description="Helical" evidence="5">
    <location>
        <begin position="413"/>
        <end position="433"/>
    </location>
</feature>
<keyword evidence="5" id="KW-0406">Ion transport</keyword>
<keyword evidence="3 5" id="KW-1133">Transmembrane helix</keyword>
<dbReference type="GO" id="GO:0016020">
    <property type="term" value="C:membrane"/>
    <property type="evidence" value="ECO:0007669"/>
    <property type="project" value="UniProtKB-SubCell"/>
</dbReference>
<evidence type="ECO:0000313" key="8">
    <source>
        <dbReference type="Proteomes" id="UP000887566"/>
    </source>
</evidence>
<keyword evidence="5" id="KW-0407">Ion channel</keyword>
<evidence type="ECO:0000256" key="3">
    <source>
        <dbReference type="ARBA" id="ARBA00022989"/>
    </source>
</evidence>
<name>A0A914UIB2_9BILA</name>
<organism evidence="8 9">
    <name type="scientific">Plectus sambesii</name>
    <dbReference type="NCBI Taxonomy" id="2011161"/>
    <lineage>
        <taxon>Eukaryota</taxon>
        <taxon>Metazoa</taxon>
        <taxon>Ecdysozoa</taxon>
        <taxon>Nematoda</taxon>
        <taxon>Chromadorea</taxon>
        <taxon>Plectida</taxon>
        <taxon>Plectina</taxon>
        <taxon>Plectoidea</taxon>
        <taxon>Plectidae</taxon>
        <taxon>Plectus</taxon>
    </lineage>
</organism>
<keyword evidence="8" id="KW-1185">Reference proteome</keyword>
<evidence type="ECO:0000313" key="9">
    <source>
        <dbReference type="WBParaSite" id="PSAMB.scaffold1010size37260.g10471.t1"/>
    </source>
</evidence>
<keyword evidence="5" id="KW-0732">Signal</keyword>
<proteinExistence type="inferred from homology"/>
<dbReference type="InterPro" id="IPR038050">
    <property type="entry name" value="Neuro_actylchol_rec"/>
</dbReference>
<dbReference type="Gene3D" id="1.20.58.390">
    <property type="entry name" value="Neurotransmitter-gated ion-channel transmembrane domain"/>
    <property type="match status" value="1"/>
</dbReference>
<dbReference type="CDD" id="cd19051">
    <property type="entry name" value="LGIC_TM_cation"/>
    <property type="match status" value="1"/>
</dbReference>
<dbReference type="PRINTS" id="PR00252">
    <property type="entry name" value="NRIONCHANNEL"/>
</dbReference>
<dbReference type="PANTHER" id="PTHR18945">
    <property type="entry name" value="NEUROTRANSMITTER GATED ION CHANNEL"/>
    <property type="match status" value="1"/>
</dbReference>
<feature type="chain" id="PRO_5038168049" evidence="5">
    <location>
        <begin position="20"/>
        <end position="436"/>
    </location>
</feature>
<comment type="subcellular location">
    <subcellularLocation>
        <location evidence="1">Membrane</location>
        <topology evidence="1">Multi-pass membrane protein</topology>
    </subcellularLocation>
</comment>
<dbReference type="GO" id="GO:0004888">
    <property type="term" value="F:transmembrane signaling receptor activity"/>
    <property type="evidence" value="ECO:0007669"/>
    <property type="project" value="InterPro"/>
</dbReference>
<feature type="domain" description="Neurotransmitter-gated ion-channel transmembrane" evidence="7">
    <location>
        <begin position="239"/>
        <end position="335"/>
    </location>
</feature>
<feature type="transmembrane region" description="Helical" evidence="5">
    <location>
        <begin position="298"/>
        <end position="323"/>
    </location>
</feature>